<feature type="transmembrane region" description="Helical" evidence="1">
    <location>
        <begin position="20"/>
        <end position="42"/>
    </location>
</feature>
<keyword evidence="1" id="KW-1133">Transmembrane helix</keyword>
<keyword evidence="1" id="KW-0812">Transmembrane</keyword>
<dbReference type="KEGG" id="wdi:H9L19_03840"/>
<dbReference type="Proteomes" id="UP000515800">
    <property type="component" value="Chromosome"/>
</dbReference>
<dbReference type="AlphaFoldDB" id="A0A7G9T7B6"/>
<feature type="transmembrane region" description="Helical" evidence="1">
    <location>
        <begin position="149"/>
        <end position="170"/>
    </location>
</feature>
<name>A0A7G9T7B6_9LACO</name>
<evidence type="ECO:0000256" key="1">
    <source>
        <dbReference type="SAM" id="Phobius"/>
    </source>
</evidence>
<organism evidence="2 3">
    <name type="scientific">Weissella diestrammenae</name>
    <dbReference type="NCBI Taxonomy" id="1162633"/>
    <lineage>
        <taxon>Bacteria</taxon>
        <taxon>Bacillati</taxon>
        <taxon>Bacillota</taxon>
        <taxon>Bacilli</taxon>
        <taxon>Lactobacillales</taxon>
        <taxon>Lactobacillaceae</taxon>
        <taxon>Weissella</taxon>
    </lineage>
</organism>
<evidence type="ECO:0000313" key="3">
    <source>
        <dbReference type="Proteomes" id="UP000515800"/>
    </source>
</evidence>
<proteinExistence type="predicted"/>
<feature type="transmembrane region" description="Helical" evidence="1">
    <location>
        <begin position="79"/>
        <end position="101"/>
    </location>
</feature>
<gene>
    <name evidence="2" type="ORF">H9L19_03840</name>
</gene>
<feature type="transmembrane region" description="Helical" evidence="1">
    <location>
        <begin position="107"/>
        <end position="129"/>
    </location>
</feature>
<accession>A0A7G9T7B6</accession>
<keyword evidence="1" id="KW-0472">Membrane</keyword>
<dbReference type="EMBL" id="CP060724">
    <property type="protein sequence ID" value="QNN75991.1"/>
    <property type="molecule type" value="Genomic_DNA"/>
</dbReference>
<dbReference type="RefSeq" id="WP_187529819.1">
    <property type="nucleotide sequence ID" value="NZ_CP060724.1"/>
</dbReference>
<keyword evidence="3" id="KW-1185">Reference proteome</keyword>
<evidence type="ECO:0000313" key="2">
    <source>
        <dbReference type="EMBL" id="QNN75991.1"/>
    </source>
</evidence>
<sequence length="209" mass="23410">MIVQKNKQQKTSLNWQLGYALFLGLSLVVISLVSTVISFSNVQYAKPINWFDVSFSVQMIYVIGATLYVIYQGLMTRQFGFWVSGAAIVPVLFGLVSGIIMHGRSGTIISVTYIGQLIYVGVTLLVQGLHAYRYFLKIPKSQRSLMSRVAFWGLGYLLIALVGCVIVSPLPTDLEALILVGLQWGYLIITAIVVLPSWYRNFKKTFHDF</sequence>
<feature type="transmembrane region" description="Helical" evidence="1">
    <location>
        <begin position="176"/>
        <end position="199"/>
    </location>
</feature>
<feature type="transmembrane region" description="Helical" evidence="1">
    <location>
        <begin position="48"/>
        <end position="70"/>
    </location>
</feature>
<reference evidence="2 3" key="1">
    <citation type="submission" date="2020-08" db="EMBL/GenBank/DDBJ databases">
        <title>Genome sequence of Weissella diestrammenae KACC 16890T.</title>
        <authorList>
            <person name="Hyun D.-W."/>
            <person name="Bae J.-W."/>
        </authorList>
    </citation>
    <scope>NUCLEOTIDE SEQUENCE [LARGE SCALE GENOMIC DNA]</scope>
    <source>
        <strain evidence="2 3">KACC 16890</strain>
    </source>
</reference>
<protein>
    <submittedName>
        <fullName evidence="2">Uncharacterized protein</fullName>
    </submittedName>
</protein>